<protein>
    <submittedName>
        <fullName evidence="1">Uncharacterized protein</fullName>
    </submittedName>
</protein>
<organism evidence="1 2">
    <name type="scientific">Tanacetum coccineum</name>
    <dbReference type="NCBI Taxonomy" id="301880"/>
    <lineage>
        <taxon>Eukaryota</taxon>
        <taxon>Viridiplantae</taxon>
        <taxon>Streptophyta</taxon>
        <taxon>Embryophyta</taxon>
        <taxon>Tracheophyta</taxon>
        <taxon>Spermatophyta</taxon>
        <taxon>Magnoliopsida</taxon>
        <taxon>eudicotyledons</taxon>
        <taxon>Gunneridae</taxon>
        <taxon>Pentapetalae</taxon>
        <taxon>asterids</taxon>
        <taxon>campanulids</taxon>
        <taxon>Asterales</taxon>
        <taxon>Asteraceae</taxon>
        <taxon>Asteroideae</taxon>
        <taxon>Anthemideae</taxon>
        <taxon>Anthemidinae</taxon>
        <taxon>Tanacetum</taxon>
    </lineage>
</organism>
<name>A0ABQ5CQC7_9ASTR</name>
<evidence type="ECO:0000313" key="2">
    <source>
        <dbReference type="Proteomes" id="UP001151760"/>
    </source>
</evidence>
<evidence type="ECO:0000313" key="1">
    <source>
        <dbReference type="EMBL" id="GJT29310.1"/>
    </source>
</evidence>
<dbReference type="Proteomes" id="UP001151760">
    <property type="component" value="Unassembled WGS sequence"/>
</dbReference>
<proteinExistence type="predicted"/>
<keyword evidence="2" id="KW-1185">Reference proteome</keyword>
<reference evidence="1" key="1">
    <citation type="journal article" date="2022" name="Int. J. Mol. Sci.">
        <title>Draft Genome of Tanacetum Coccineum: Genomic Comparison of Closely Related Tanacetum-Family Plants.</title>
        <authorList>
            <person name="Yamashiro T."/>
            <person name="Shiraishi A."/>
            <person name="Nakayama K."/>
            <person name="Satake H."/>
        </authorList>
    </citation>
    <scope>NUCLEOTIDE SEQUENCE</scope>
</reference>
<dbReference type="EMBL" id="BQNB010014533">
    <property type="protein sequence ID" value="GJT29310.1"/>
    <property type="molecule type" value="Genomic_DNA"/>
</dbReference>
<comment type="caution">
    <text evidence="1">The sequence shown here is derived from an EMBL/GenBank/DDBJ whole genome shotgun (WGS) entry which is preliminary data.</text>
</comment>
<sequence>MMTRKGDRDLSIEEPLDDVLNSPCPRFSGFWKLHGSKLWKDKAIPTISIDGLQSSLHNWENSYLLSLFFIELTSILLA</sequence>
<reference evidence="1" key="2">
    <citation type="submission" date="2022-01" db="EMBL/GenBank/DDBJ databases">
        <authorList>
            <person name="Yamashiro T."/>
            <person name="Shiraishi A."/>
            <person name="Satake H."/>
            <person name="Nakayama K."/>
        </authorList>
    </citation>
    <scope>NUCLEOTIDE SEQUENCE</scope>
</reference>
<accession>A0ABQ5CQC7</accession>
<gene>
    <name evidence="1" type="ORF">Tco_0909585</name>
</gene>